<proteinExistence type="predicted"/>
<evidence type="ECO:0000313" key="3">
    <source>
        <dbReference type="EMBL" id="MBB4740741.1"/>
    </source>
</evidence>
<dbReference type="RefSeq" id="WP_185041305.1">
    <property type="nucleotide sequence ID" value="NZ_BAABFG010000005.1"/>
</dbReference>
<evidence type="ECO:0000313" key="4">
    <source>
        <dbReference type="Proteomes" id="UP000546162"/>
    </source>
</evidence>
<gene>
    <name evidence="3" type="ORF">BJY16_004200</name>
</gene>
<keyword evidence="4" id="KW-1185">Reference proteome</keyword>
<feature type="chain" id="PRO_5030979096" evidence="2">
    <location>
        <begin position="29"/>
        <end position="132"/>
    </location>
</feature>
<feature type="compositionally biased region" description="Basic and acidic residues" evidence="1">
    <location>
        <begin position="106"/>
        <end position="124"/>
    </location>
</feature>
<organism evidence="3 4">
    <name type="scientific">Actinoplanes octamycinicus</name>
    <dbReference type="NCBI Taxonomy" id="135948"/>
    <lineage>
        <taxon>Bacteria</taxon>
        <taxon>Bacillati</taxon>
        <taxon>Actinomycetota</taxon>
        <taxon>Actinomycetes</taxon>
        <taxon>Micromonosporales</taxon>
        <taxon>Micromonosporaceae</taxon>
        <taxon>Actinoplanes</taxon>
    </lineage>
</organism>
<sequence>MNKLMRGLAMTGFAVAAGLAISAGPAAASDAAPQPTAKASANAHVRDRIVDFYRSPMACHRAGRIGEWRDRWEDHDCIPIRHGFRRGYWALKVYYGWAGPGGFHDRDDHRGPGGFHDHDDHDGPGHGPWKKN</sequence>
<name>A0A7W7GYN4_9ACTN</name>
<feature type="region of interest" description="Disordered" evidence="1">
    <location>
        <begin position="106"/>
        <end position="132"/>
    </location>
</feature>
<evidence type="ECO:0000256" key="2">
    <source>
        <dbReference type="SAM" id="SignalP"/>
    </source>
</evidence>
<evidence type="ECO:0000256" key="1">
    <source>
        <dbReference type="SAM" id="MobiDB-lite"/>
    </source>
</evidence>
<dbReference type="Proteomes" id="UP000546162">
    <property type="component" value="Unassembled WGS sequence"/>
</dbReference>
<reference evidence="3 4" key="1">
    <citation type="submission" date="2020-08" db="EMBL/GenBank/DDBJ databases">
        <title>Sequencing the genomes of 1000 actinobacteria strains.</title>
        <authorList>
            <person name="Klenk H.-P."/>
        </authorList>
    </citation>
    <scope>NUCLEOTIDE SEQUENCE [LARGE SCALE GENOMIC DNA]</scope>
    <source>
        <strain evidence="3 4">DSM 45809</strain>
    </source>
</reference>
<dbReference type="EMBL" id="JACHNB010000001">
    <property type="protein sequence ID" value="MBB4740741.1"/>
    <property type="molecule type" value="Genomic_DNA"/>
</dbReference>
<comment type="caution">
    <text evidence="3">The sequence shown here is derived from an EMBL/GenBank/DDBJ whole genome shotgun (WGS) entry which is preliminary data.</text>
</comment>
<feature type="signal peptide" evidence="2">
    <location>
        <begin position="1"/>
        <end position="28"/>
    </location>
</feature>
<protein>
    <submittedName>
        <fullName evidence="3">Uncharacterized protein</fullName>
    </submittedName>
</protein>
<accession>A0A7W7GYN4</accession>
<keyword evidence="2" id="KW-0732">Signal</keyword>
<dbReference type="AlphaFoldDB" id="A0A7W7GYN4"/>